<dbReference type="HOGENOM" id="CLU_070604_0_0_1"/>
<reference evidence="2 3" key="1">
    <citation type="journal article" date="2013" name="PLoS ONE">
        <title>Genomic and secretomic analyses reveal unique features of the lignocellulolytic enzyme system of Penicillium decumbens.</title>
        <authorList>
            <person name="Liu G."/>
            <person name="Zhang L."/>
            <person name="Wei X."/>
            <person name="Zou G."/>
            <person name="Qin Y."/>
            <person name="Ma L."/>
            <person name="Li J."/>
            <person name="Zheng H."/>
            <person name="Wang S."/>
            <person name="Wang C."/>
            <person name="Xun L."/>
            <person name="Zhao G.-P."/>
            <person name="Zhou Z."/>
            <person name="Qu Y."/>
        </authorList>
    </citation>
    <scope>NUCLEOTIDE SEQUENCE [LARGE SCALE GENOMIC DNA]</scope>
    <source>
        <strain evidence="3">114-2 / CGMCC 5302</strain>
    </source>
</reference>
<evidence type="ECO:0000256" key="1">
    <source>
        <dbReference type="SAM" id="MobiDB-lite"/>
    </source>
</evidence>
<dbReference type="AlphaFoldDB" id="S7ZHI1"/>
<dbReference type="GO" id="GO:0000070">
    <property type="term" value="P:mitotic sister chromatid segregation"/>
    <property type="evidence" value="ECO:0007669"/>
    <property type="project" value="InterPro"/>
</dbReference>
<feature type="compositionally biased region" description="Acidic residues" evidence="1">
    <location>
        <begin position="150"/>
        <end position="172"/>
    </location>
</feature>
<feature type="compositionally biased region" description="Polar residues" evidence="1">
    <location>
        <begin position="196"/>
        <end position="208"/>
    </location>
</feature>
<proteinExistence type="predicted"/>
<gene>
    <name evidence="2" type="ORF">PDE_04669</name>
</gene>
<dbReference type="OrthoDB" id="2135762at2759"/>
<dbReference type="eggNOG" id="ENOG502SA1D">
    <property type="taxonomic scope" value="Eukaryota"/>
</dbReference>
<feature type="region of interest" description="Disordered" evidence="1">
    <location>
        <begin position="146"/>
        <end position="218"/>
    </location>
</feature>
<organism evidence="2 3">
    <name type="scientific">Penicillium oxalicum (strain 114-2 / CGMCC 5302)</name>
    <name type="common">Penicillium decumbens</name>
    <dbReference type="NCBI Taxonomy" id="933388"/>
    <lineage>
        <taxon>Eukaryota</taxon>
        <taxon>Fungi</taxon>
        <taxon>Dikarya</taxon>
        <taxon>Ascomycota</taxon>
        <taxon>Pezizomycotina</taxon>
        <taxon>Eurotiomycetes</taxon>
        <taxon>Eurotiomycetidae</taxon>
        <taxon>Eurotiales</taxon>
        <taxon>Aspergillaceae</taxon>
        <taxon>Penicillium</taxon>
    </lineage>
</organism>
<dbReference type="Pfam" id="PF08641">
    <property type="entry name" value="Mis14"/>
    <property type="match status" value="1"/>
</dbReference>
<evidence type="ECO:0000313" key="2">
    <source>
        <dbReference type="EMBL" id="EPS29719.1"/>
    </source>
</evidence>
<protein>
    <recommendedName>
        <fullName evidence="4">Kinetochore protein mis14</fullName>
    </recommendedName>
</protein>
<feature type="compositionally biased region" description="Polar residues" evidence="1">
    <location>
        <begin position="174"/>
        <end position="184"/>
    </location>
</feature>
<keyword evidence="3" id="KW-1185">Reference proteome</keyword>
<dbReference type="PANTHER" id="PTHR31749">
    <property type="entry name" value="KINETOCHORE-ASSOCIATED PROTEIN NSL1 HOMOLOG"/>
    <property type="match status" value="1"/>
</dbReference>
<dbReference type="PANTHER" id="PTHR31749:SF3">
    <property type="entry name" value="KINETOCHORE-ASSOCIATED PROTEIN NSL1 HOMOLOG"/>
    <property type="match status" value="1"/>
</dbReference>
<accession>S7ZHI1</accession>
<dbReference type="PhylomeDB" id="S7ZHI1"/>
<evidence type="ECO:0008006" key="4">
    <source>
        <dbReference type="Google" id="ProtNLM"/>
    </source>
</evidence>
<dbReference type="STRING" id="933388.S7ZHI1"/>
<sequence>MAAPHYRKVELQSPADFTYLYANTVALSRRKLDLNLPPSATNDDQPDPMRERVRELVDEYITRTFTTASSSISINGLDSTSPAFPFPAAFTAPETVEYEPFDSELASRVSTLYAQLESLTTTVAQLRRDAPRKAARAYARELAGLIAEETKEEDGSDAEDPDQNVDEDENEDQGQAQSPAQNQRSTRKSLGKEITETGQTDADQTSETRASKRRRIDRDSLLHAHPSWKLDISFNTAEEAERWRNGDVAEVYENALRTLQRLQGEAEGEAGAEHGSDGNALATTVGKAERAGRAAEVVEKM</sequence>
<dbReference type="InterPro" id="IPR013950">
    <property type="entry name" value="Mis14/Nsl1"/>
</dbReference>
<name>S7ZHI1_PENO1</name>
<feature type="region of interest" description="Disordered" evidence="1">
    <location>
        <begin position="264"/>
        <end position="301"/>
    </location>
</feature>
<dbReference type="EMBL" id="KB644412">
    <property type="protein sequence ID" value="EPS29719.1"/>
    <property type="molecule type" value="Genomic_DNA"/>
</dbReference>
<evidence type="ECO:0000313" key="3">
    <source>
        <dbReference type="Proteomes" id="UP000019376"/>
    </source>
</evidence>
<dbReference type="Proteomes" id="UP000019376">
    <property type="component" value="Unassembled WGS sequence"/>
</dbReference>
<feature type="compositionally biased region" description="Basic and acidic residues" evidence="1">
    <location>
        <begin position="287"/>
        <end position="301"/>
    </location>
</feature>
<dbReference type="GO" id="GO:0000444">
    <property type="term" value="C:MIS12/MIND type complex"/>
    <property type="evidence" value="ECO:0007669"/>
    <property type="project" value="TreeGrafter"/>
</dbReference>